<proteinExistence type="predicted"/>
<evidence type="ECO:0000313" key="1">
    <source>
        <dbReference type="EMBL" id="KAK8765222.1"/>
    </source>
</evidence>
<name>A0AAQ4DRY2_AMBAM</name>
<gene>
    <name evidence="1" type="ORF">V5799_032170</name>
</gene>
<protein>
    <submittedName>
        <fullName evidence="1">Uncharacterized protein</fullName>
    </submittedName>
</protein>
<sequence length="99" mass="11016">MFHAGVLLEAQHFGVQCAIPALQKLSKEPIASRPTRVVLSSTGNTRSLTREDVIEALGKMPSAQVRFQVRVLPSIAARYSGVQKTANCIRVWSYCYSWH</sequence>
<comment type="caution">
    <text evidence="1">The sequence shown here is derived from an EMBL/GenBank/DDBJ whole genome shotgun (WGS) entry which is preliminary data.</text>
</comment>
<keyword evidence="2" id="KW-1185">Reference proteome</keyword>
<reference evidence="1 2" key="1">
    <citation type="journal article" date="2023" name="Arcadia Sci">
        <title>De novo assembly of a long-read Amblyomma americanum tick genome.</title>
        <authorList>
            <person name="Chou S."/>
            <person name="Poskanzer K.E."/>
            <person name="Rollins M."/>
            <person name="Thuy-Boun P.S."/>
        </authorList>
    </citation>
    <scope>NUCLEOTIDE SEQUENCE [LARGE SCALE GENOMIC DNA]</scope>
    <source>
        <strain evidence="1">F_SG_1</strain>
        <tissue evidence="1">Salivary glands</tissue>
    </source>
</reference>
<evidence type="ECO:0000313" key="2">
    <source>
        <dbReference type="Proteomes" id="UP001321473"/>
    </source>
</evidence>
<dbReference type="EMBL" id="JARKHS020027612">
    <property type="protein sequence ID" value="KAK8765222.1"/>
    <property type="molecule type" value="Genomic_DNA"/>
</dbReference>
<dbReference type="Proteomes" id="UP001321473">
    <property type="component" value="Unassembled WGS sequence"/>
</dbReference>
<organism evidence="1 2">
    <name type="scientific">Amblyomma americanum</name>
    <name type="common">Lone star tick</name>
    <dbReference type="NCBI Taxonomy" id="6943"/>
    <lineage>
        <taxon>Eukaryota</taxon>
        <taxon>Metazoa</taxon>
        <taxon>Ecdysozoa</taxon>
        <taxon>Arthropoda</taxon>
        <taxon>Chelicerata</taxon>
        <taxon>Arachnida</taxon>
        <taxon>Acari</taxon>
        <taxon>Parasitiformes</taxon>
        <taxon>Ixodida</taxon>
        <taxon>Ixodoidea</taxon>
        <taxon>Ixodidae</taxon>
        <taxon>Amblyomminae</taxon>
        <taxon>Amblyomma</taxon>
    </lineage>
</organism>
<dbReference type="AlphaFoldDB" id="A0AAQ4DRY2"/>
<accession>A0AAQ4DRY2</accession>